<evidence type="ECO:0000259" key="7">
    <source>
        <dbReference type="PROSITE" id="PS52027"/>
    </source>
</evidence>
<evidence type="ECO:0000256" key="1">
    <source>
        <dbReference type="ARBA" id="ARBA00022723"/>
    </source>
</evidence>
<reference evidence="8" key="1">
    <citation type="submission" date="2021-09" db="EMBL/GenBank/DDBJ databases">
        <title>The genome of Mauremys mutica provides insights into the evolution of semi-aquatic lifestyle.</title>
        <authorList>
            <person name="Gong S."/>
            <person name="Gao Y."/>
        </authorList>
    </citation>
    <scope>NUCLEOTIDE SEQUENCE</scope>
    <source>
        <strain evidence="8">MM-2020</strain>
        <tissue evidence="8">Muscle</tissue>
    </source>
</reference>
<evidence type="ECO:0000256" key="5">
    <source>
        <dbReference type="PROSITE-ProRule" id="PRU01371"/>
    </source>
</evidence>
<keyword evidence="4" id="KW-0862">Zinc</keyword>
<evidence type="ECO:0000256" key="6">
    <source>
        <dbReference type="SAM" id="MobiDB-lite"/>
    </source>
</evidence>
<dbReference type="PANTHER" id="PTHR13555:SF36">
    <property type="entry name" value="ZINC FINGER C2HC DOMAIN-CONTAINING PROTEIN 1B"/>
    <property type="match status" value="1"/>
</dbReference>
<feature type="region of interest" description="Disordered" evidence="6">
    <location>
        <begin position="177"/>
        <end position="218"/>
    </location>
</feature>
<evidence type="ECO:0000313" key="9">
    <source>
        <dbReference type="Proteomes" id="UP000827986"/>
    </source>
</evidence>
<sequence>MEQRGPGCVAAGSLIKLRHEPICRKVFNKKRKTFNSLKQRLQGTEIPSVKKQPPPKKQPEKKSNWRQLHEDFINAIQSAKQATKAMKEGRPLPPPPPPSVNPDYIQCPYCLRRFNEAAAERHISFCKEQATRRVFAPGQKAAKQAPGKQQMTQRREPTLTSAVESLLQNRAQEAAIAGPAVQSSAGMPERTKKTSGAPFGKNTSGDSRKRCTAGEEEVSQKADKLRKWQKMFDRLRAMSAGPVHFHYHQDSKLLLWERFRVVCSRTLNFQ</sequence>
<feature type="region of interest" description="Disordered" evidence="6">
    <location>
        <begin position="137"/>
        <end position="158"/>
    </location>
</feature>
<feature type="compositionally biased region" description="Basic and acidic residues" evidence="6">
    <location>
        <begin position="206"/>
        <end position="218"/>
    </location>
</feature>
<protein>
    <recommendedName>
        <fullName evidence="7">C2HC/C3H-type domain-containing protein</fullName>
    </recommendedName>
</protein>
<keyword evidence="1" id="KW-0479">Metal-binding</keyword>
<keyword evidence="9" id="KW-1185">Reference proteome</keyword>
<dbReference type="EMBL" id="JAHDVG010000482">
    <property type="protein sequence ID" value="KAH1173046.1"/>
    <property type="molecule type" value="Genomic_DNA"/>
</dbReference>
<keyword evidence="3 5" id="KW-0863">Zinc-finger</keyword>
<dbReference type="GO" id="GO:0008270">
    <property type="term" value="F:zinc ion binding"/>
    <property type="evidence" value="ECO:0007669"/>
    <property type="project" value="UniProtKB-KW"/>
</dbReference>
<proteinExistence type="predicted"/>
<evidence type="ECO:0000256" key="2">
    <source>
        <dbReference type="ARBA" id="ARBA00022737"/>
    </source>
</evidence>
<name>A0A9D3X4B9_9SAUR</name>
<feature type="region of interest" description="Disordered" evidence="6">
    <location>
        <begin position="34"/>
        <end position="66"/>
    </location>
</feature>
<organism evidence="8 9">
    <name type="scientific">Mauremys mutica</name>
    <name type="common">yellowpond turtle</name>
    <dbReference type="NCBI Taxonomy" id="74926"/>
    <lineage>
        <taxon>Eukaryota</taxon>
        <taxon>Metazoa</taxon>
        <taxon>Chordata</taxon>
        <taxon>Craniata</taxon>
        <taxon>Vertebrata</taxon>
        <taxon>Euteleostomi</taxon>
        <taxon>Archelosauria</taxon>
        <taxon>Testudinata</taxon>
        <taxon>Testudines</taxon>
        <taxon>Cryptodira</taxon>
        <taxon>Durocryptodira</taxon>
        <taxon>Testudinoidea</taxon>
        <taxon>Geoemydidae</taxon>
        <taxon>Geoemydinae</taxon>
        <taxon>Mauremys</taxon>
    </lineage>
</organism>
<dbReference type="Proteomes" id="UP000827986">
    <property type="component" value="Unassembled WGS sequence"/>
</dbReference>
<dbReference type="PROSITE" id="PS52027">
    <property type="entry name" value="ZF_C2HC_C3H"/>
    <property type="match status" value="1"/>
</dbReference>
<dbReference type="InterPro" id="IPR049899">
    <property type="entry name" value="Znf_C2HC_C3H"/>
</dbReference>
<evidence type="ECO:0000256" key="4">
    <source>
        <dbReference type="ARBA" id="ARBA00022833"/>
    </source>
</evidence>
<dbReference type="PANTHER" id="PTHR13555">
    <property type="entry name" value="C2H2 ZINC FINGER CGI-62-RELATED"/>
    <property type="match status" value="1"/>
</dbReference>
<dbReference type="AlphaFoldDB" id="A0A9D3X4B9"/>
<comment type="caution">
    <text evidence="8">The sequence shown here is derived from an EMBL/GenBank/DDBJ whole genome shotgun (WGS) entry which is preliminary data.</text>
</comment>
<gene>
    <name evidence="8" type="ORF">KIL84_016885</name>
</gene>
<evidence type="ECO:0000313" key="8">
    <source>
        <dbReference type="EMBL" id="KAH1173046.1"/>
    </source>
</evidence>
<evidence type="ECO:0000256" key="3">
    <source>
        <dbReference type="ARBA" id="ARBA00022771"/>
    </source>
</evidence>
<feature type="compositionally biased region" description="Basic and acidic residues" evidence="6">
    <location>
        <begin position="57"/>
        <end position="66"/>
    </location>
</feature>
<keyword evidence="2" id="KW-0677">Repeat</keyword>
<feature type="compositionally biased region" description="Low complexity" evidence="6">
    <location>
        <begin position="137"/>
        <end position="150"/>
    </location>
</feature>
<accession>A0A9D3X4B9</accession>
<dbReference type="InterPro" id="IPR026319">
    <property type="entry name" value="ZC2HC1A/B-like"/>
</dbReference>
<feature type="domain" description="C2HC/C3H-type" evidence="7">
    <location>
        <begin position="103"/>
        <end position="132"/>
    </location>
</feature>